<comment type="caution">
    <text evidence="5">The sequence shown here is derived from an EMBL/GenBank/DDBJ whole genome shotgun (WGS) entry which is preliminary data.</text>
</comment>
<accession>A0A4R2EUH9</accession>
<name>A0A4R2EUH9_9BACT</name>
<dbReference type="RefSeq" id="WP_131838340.1">
    <property type="nucleotide sequence ID" value="NZ_SLWB01000002.1"/>
</dbReference>
<feature type="transmembrane region" description="Helical" evidence="4">
    <location>
        <begin position="388"/>
        <end position="409"/>
    </location>
</feature>
<keyword evidence="3" id="KW-0808">Transferase</keyword>
<keyword evidence="4" id="KW-0812">Transmembrane</keyword>
<dbReference type="Gene3D" id="3.90.550.10">
    <property type="entry name" value="Spore Coat Polysaccharide Biosynthesis Protein SpsA, Chain A"/>
    <property type="match status" value="1"/>
</dbReference>
<dbReference type="InterPro" id="IPR029044">
    <property type="entry name" value="Nucleotide-diphossugar_trans"/>
</dbReference>
<keyword evidence="6" id="KW-1185">Reference proteome</keyword>
<keyword evidence="2" id="KW-0328">Glycosyltransferase</keyword>
<evidence type="ECO:0000313" key="6">
    <source>
        <dbReference type="Proteomes" id="UP000294830"/>
    </source>
</evidence>
<feature type="transmembrane region" description="Helical" evidence="4">
    <location>
        <begin position="349"/>
        <end position="368"/>
    </location>
</feature>
<dbReference type="SUPFAM" id="SSF53448">
    <property type="entry name" value="Nucleotide-diphospho-sugar transferases"/>
    <property type="match status" value="1"/>
</dbReference>
<evidence type="ECO:0000256" key="3">
    <source>
        <dbReference type="ARBA" id="ARBA00022679"/>
    </source>
</evidence>
<protein>
    <submittedName>
        <fullName evidence="5">Uncharacterized protein</fullName>
    </submittedName>
</protein>
<dbReference type="GO" id="GO:0016757">
    <property type="term" value="F:glycosyltransferase activity"/>
    <property type="evidence" value="ECO:0007669"/>
    <property type="project" value="UniProtKB-KW"/>
</dbReference>
<dbReference type="Proteomes" id="UP000294830">
    <property type="component" value="Unassembled WGS sequence"/>
</dbReference>
<dbReference type="OrthoDB" id="1114838at2"/>
<dbReference type="EMBL" id="SLWB01000002">
    <property type="protein sequence ID" value="TCN72285.1"/>
    <property type="molecule type" value="Genomic_DNA"/>
</dbReference>
<keyword evidence="4" id="KW-0472">Membrane</keyword>
<evidence type="ECO:0000256" key="2">
    <source>
        <dbReference type="ARBA" id="ARBA00022676"/>
    </source>
</evidence>
<organism evidence="5 6">
    <name type="scientific">Acetobacteroides hydrogenigenes</name>
    <dbReference type="NCBI Taxonomy" id="979970"/>
    <lineage>
        <taxon>Bacteria</taxon>
        <taxon>Pseudomonadati</taxon>
        <taxon>Bacteroidota</taxon>
        <taxon>Bacteroidia</taxon>
        <taxon>Bacteroidales</taxon>
        <taxon>Rikenellaceae</taxon>
        <taxon>Acetobacteroides</taxon>
    </lineage>
</organism>
<sequence>MSITFVEINHVVEVVFLVILLVIVFSYAVLAVVSIAAIRKHQRKNRYQSVEDLLSSKYLPGISIVAPAYNEGLTIVENVRSILSLSYSDFEIIIVNDGSKDDSLQKLTEAFSLAKVRNMPVADIPTQEIRGIYKSRNLAYSHLIVVDKENGGKADALNAGVNQSTKKLVLCMDVDCIIEPDGLLKLVRPFLEETKRRVVAVGGVIRVVNSCEVKSGKVTQVNLPNGWLERFQVLEYFRVFTLTRMGWAHMRGLLLISGALGMFDKEILIKAGGYTPNIVGEDMEVVLKLHRYMREVAKEKYSIGFIPDPLCWTEVPNTAKVLNRQRNRWSRGFIESILEHKRMFFNPKYGFVGLVSFPYAVFFEWMLAPIEVFGYVYFAYCIYSGFFNLPYFLLLFVLVYSYFMMVTLLSILSEELVYHNYNKKIDLVKLMLIAMVEPFFYHPLNLYWTIKGNFDYFVRGKREWGKMDRRGFDENII</sequence>
<dbReference type="CDD" id="cd06423">
    <property type="entry name" value="CESA_like"/>
    <property type="match status" value="1"/>
</dbReference>
<reference evidence="5 6" key="1">
    <citation type="submission" date="2019-03" db="EMBL/GenBank/DDBJ databases">
        <title>Genomic Encyclopedia of Archaeal and Bacterial Type Strains, Phase II (KMG-II): from individual species to whole genera.</title>
        <authorList>
            <person name="Goeker M."/>
        </authorList>
    </citation>
    <scope>NUCLEOTIDE SEQUENCE [LARGE SCALE GENOMIC DNA]</scope>
    <source>
        <strain evidence="5 6">RL-C</strain>
    </source>
</reference>
<gene>
    <name evidence="5" type="ORF">CLV25_102251</name>
</gene>
<comment type="similarity">
    <text evidence="1">Belongs to the glycosyltransferase 2 family.</text>
</comment>
<dbReference type="AlphaFoldDB" id="A0A4R2EUH9"/>
<proteinExistence type="inferred from homology"/>
<evidence type="ECO:0000256" key="4">
    <source>
        <dbReference type="SAM" id="Phobius"/>
    </source>
</evidence>
<keyword evidence="4" id="KW-1133">Transmembrane helix</keyword>
<dbReference type="Pfam" id="PF13641">
    <property type="entry name" value="Glyco_tranf_2_3"/>
    <property type="match status" value="1"/>
</dbReference>
<evidence type="ECO:0000256" key="1">
    <source>
        <dbReference type="ARBA" id="ARBA00006739"/>
    </source>
</evidence>
<dbReference type="PANTHER" id="PTHR43630">
    <property type="entry name" value="POLY-BETA-1,6-N-ACETYL-D-GLUCOSAMINE SYNTHASE"/>
    <property type="match status" value="1"/>
</dbReference>
<dbReference type="PANTHER" id="PTHR43630:SF1">
    <property type="entry name" value="POLY-BETA-1,6-N-ACETYL-D-GLUCOSAMINE SYNTHASE"/>
    <property type="match status" value="1"/>
</dbReference>
<evidence type="ECO:0000313" key="5">
    <source>
        <dbReference type="EMBL" id="TCN72285.1"/>
    </source>
</evidence>
<feature type="transmembrane region" description="Helical" evidence="4">
    <location>
        <begin position="14"/>
        <end position="38"/>
    </location>
</feature>